<gene>
    <name evidence="2" type="ORF">Adt_45899</name>
</gene>
<comment type="caution">
    <text evidence="2">The sequence shown here is derived from an EMBL/GenBank/DDBJ whole genome shotgun (WGS) entry which is preliminary data.</text>
</comment>
<dbReference type="AlphaFoldDB" id="A0ABD1P5V2"/>
<name>A0ABD1P5V2_9LAMI</name>
<feature type="compositionally biased region" description="Low complexity" evidence="1">
    <location>
        <begin position="104"/>
        <end position="121"/>
    </location>
</feature>
<evidence type="ECO:0000256" key="1">
    <source>
        <dbReference type="SAM" id="MobiDB-lite"/>
    </source>
</evidence>
<evidence type="ECO:0000313" key="3">
    <source>
        <dbReference type="Proteomes" id="UP001604336"/>
    </source>
</evidence>
<reference evidence="3" key="1">
    <citation type="submission" date="2024-07" db="EMBL/GenBank/DDBJ databases">
        <title>Two chromosome-level genome assemblies of Korean endemic species Abeliophyllum distichum and Forsythia ovata (Oleaceae).</title>
        <authorList>
            <person name="Jang H."/>
        </authorList>
    </citation>
    <scope>NUCLEOTIDE SEQUENCE [LARGE SCALE GENOMIC DNA]</scope>
</reference>
<dbReference type="Proteomes" id="UP001604336">
    <property type="component" value="Unassembled WGS sequence"/>
</dbReference>
<sequence length="235" mass="25953">MFKVAHIFRKSFGHSRNPPSLDLPGAAVSLPRSPKMVLGFSTSWVSQTWIVVVWAKRSLTVFHLVWFCSDAHVPRNISCPVSPLGSPRLLSRSPQHMSGRLSPSPMSSPRATSDSSSPLSSRIGDLPLHPPKQPTNYLHEGMGMTPRSHNQDLKPDIFWGIAQAHLSPEIVSSENSVPGERVGQHVSHAPKQQLYEAHLILADRVSQQLLRNPVRLNPTLDLNPNSAVPCDKDRV</sequence>
<accession>A0ABD1P5V2</accession>
<keyword evidence="2" id="KW-0418">Kinase</keyword>
<organism evidence="2 3">
    <name type="scientific">Abeliophyllum distichum</name>
    <dbReference type="NCBI Taxonomy" id="126358"/>
    <lineage>
        <taxon>Eukaryota</taxon>
        <taxon>Viridiplantae</taxon>
        <taxon>Streptophyta</taxon>
        <taxon>Embryophyta</taxon>
        <taxon>Tracheophyta</taxon>
        <taxon>Spermatophyta</taxon>
        <taxon>Magnoliopsida</taxon>
        <taxon>eudicotyledons</taxon>
        <taxon>Gunneridae</taxon>
        <taxon>Pentapetalae</taxon>
        <taxon>asterids</taxon>
        <taxon>lamiids</taxon>
        <taxon>Lamiales</taxon>
        <taxon>Oleaceae</taxon>
        <taxon>Forsythieae</taxon>
        <taxon>Abeliophyllum</taxon>
    </lineage>
</organism>
<keyword evidence="2" id="KW-0808">Transferase</keyword>
<feature type="region of interest" description="Disordered" evidence="1">
    <location>
        <begin position="88"/>
        <end position="134"/>
    </location>
</feature>
<evidence type="ECO:0000313" key="2">
    <source>
        <dbReference type="EMBL" id="KAL2458499.1"/>
    </source>
</evidence>
<keyword evidence="3" id="KW-1185">Reference proteome</keyword>
<protein>
    <submittedName>
        <fullName evidence="2">Mitogen-activated protein kinase kinase kinase YODA</fullName>
    </submittedName>
</protein>
<dbReference type="GO" id="GO:0016301">
    <property type="term" value="F:kinase activity"/>
    <property type="evidence" value="ECO:0007669"/>
    <property type="project" value="UniProtKB-KW"/>
</dbReference>
<dbReference type="EMBL" id="JBFOLK010000020">
    <property type="protein sequence ID" value="KAL2458499.1"/>
    <property type="molecule type" value="Genomic_DNA"/>
</dbReference>
<proteinExistence type="predicted"/>